<evidence type="ECO:0000256" key="2">
    <source>
        <dbReference type="SAM" id="SignalP"/>
    </source>
</evidence>
<dbReference type="Pfam" id="PF00246">
    <property type="entry name" value="Peptidase_M14"/>
    <property type="match status" value="1"/>
</dbReference>
<dbReference type="Gene3D" id="3.40.630.10">
    <property type="entry name" value="Zn peptidases"/>
    <property type="match status" value="1"/>
</dbReference>
<dbReference type="SUPFAM" id="SSF53187">
    <property type="entry name" value="Zn-dependent exopeptidases"/>
    <property type="match status" value="1"/>
</dbReference>
<dbReference type="AlphaFoldDB" id="A0A1R3T729"/>
<dbReference type="Gene3D" id="3.40.50.880">
    <property type="match status" value="1"/>
</dbReference>
<dbReference type="GO" id="GO:0006508">
    <property type="term" value="P:proteolysis"/>
    <property type="evidence" value="ECO:0007669"/>
    <property type="project" value="InterPro"/>
</dbReference>
<dbReference type="InterPro" id="IPR000834">
    <property type="entry name" value="Peptidase_M14"/>
</dbReference>
<comment type="similarity">
    <text evidence="1">Belongs to the peptidase M14 family.</text>
</comment>
<evidence type="ECO:0000256" key="1">
    <source>
        <dbReference type="PROSITE-ProRule" id="PRU01379"/>
    </source>
</evidence>
<comment type="caution">
    <text evidence="1">Lacks conserved residue(s) required for the propagation of feature annotation.</text>
</comment>
<feature type="chain" id="PRO_5013204144" evidence="2">
    <location>
        <begin position="23"/>
        <end position="839"/>
    </location>
</feature>
<evidence type="ECO:0000259" key="3">
    <source>
        <dbReference type="PROSITE" id="PS52035"/>
    </source>
</evidence>
<dbReference type="GO" id="GO:0008270">
    <property type="term" value="F:zinc ion binding"/>
    <property type="evidence" value="ECO:0007669"/>
    <property type="project" value="InterPro"/>
</dbReference>
<dbReference type="PROSITE" id="PS52035">
    <property type="entry name" value="PEPTIDASE_M14"/>
    <property type="match status" value="1"/>
</dbReference>
<sequence length="839" mass="94132">MKKVITTIIISLAVLLSAHVKAEKTDYFFAPEVIFDSTIPTPEEFLGYEIGSRITEHSRINAYYEKLAELSDRTSLIEIGQTHEKRKLYVLIVSSPENIRNLDRYKEARKNVRQGEKPDSPLIVFLGNTVHGNEISSSEAALLSAYYYVAAQNDFLLKQLEEGIYFIDPVRNPDGQERFASWVNSNTSVNSYNISQFDREHTEGWPRGRGNHYWFDLNRDWVNIVHPESKARVAFYQDWLPHVQADHHEMGTNSTFFFEPTDPDGNESRFVPQSTYQLNRLFADHYAKALDKIGSFYYTKESYDNKNPNFGSTYPDYNGGVGILFEQGSSRGLKQESDNGIVTLPFTVRNQLVTSIATVDAAIAHRDALFDLQKEFFTPLRGREASKSYIIGDSYDLSRLHKFVQLLLDHRLEVYENANDVTIDSVQYEKGKSYIIPAGQPNSALVGIIFDDIKEYDDASKLGYGAGFSVAYSTGLSYNVTASSSRGARVQTLPQVYTGSLQPSEYAYLVDYRDSKSQQLLFRLLERDILVKSAFKPFSISTDKGVRDFSYGSLLIPVKNQTISSSELYAILKELAEQEKIDIIPVSTGLNVKGVDLGSSTFKRIEKPKVLVVTGGDVSSLEAGEVWHLFDQQLKYPLVRVDFNIFGRVPLNEFNRIVFVSGNYSFLNESEIENLKNWVRNGGTLITLNGASRWAISNKVTSAKLVERPDTTGQRQGTGVSSRSFGRFPTSVFQTKIDLEHPLAFGLTSEKLPVVRESALFLAPSSNAVSVYTDDPLLNGYISSEHLERLKGSASILANNSGRGSVILFAEDPLFRGIWDATGRTFVNAVLFGNNISGR</sequence>
<reference evidence="4 5" key="1">
    <citation type="submission" date="2016-08" db="EMBL/GenBank/DDBJ databases">
        <authorList>
            <person name="Seilhamer J.J."/>
        </authorList>
    </citation>
    <scope>NUCLEOTIDE SEQUENCE [LARGE SCALE GENOMIC DNA]</scope>
    <source>
        <strain evidence="4">M3/6</strain>
    </source>
</reference>
<dbReference type="RefSeq" id="WP_076930969.1">
    <property type="nucleotide sequence ID" value="NZ_LT605205.1"/>
</dbReference>
<dbReference type="InterPro" id="IPR029062">
    <property type="entry name" value="Class_I_gatase-like"/>
</dbReference>
<gene>
    <name evidence="4" type="ORF">PSM36_2283</name>
</gene>
<keyword evidence="2" id="KW-0732">Signal</keyword>
<feature type="signal peptide" evidence="2">
    <location>
        <begin position="1"/>
        <end position="22"/>
    </location>
</feature>
<keyword evidence="5" id="KW-1185">Reference proteome</keyword>
<evidence type="ECO:0000313" key="5">
    <source>
        <dbReference type="Proteomes" id="UP000187464"/>
    </source>
</evidence>
<dbReference type="GO" id="GO:0004181">
    <property type="term" value="F:metallocarboxypeptidase activity"/>
    <property type="evidence" value="ECO:0007669"/>
    <property type="project" value="InterPro"/>
</dbReference>
<dbReference type="SUPFAM" id="SSF52317">
    <property type="entry name" value="Class I glutamine amidotransferase-like"/>
    <property type="match status" value="1"/>
</dbReference>
<feature type="domain" description="Peptidase M14" evidence="3">
    <location>
        <begin position="53"/>
        <end position="359"/>
    </location>
</feature>
<dbReference type="EMBL" id="LT605205">
    <property type="protein sequence ID" value="SCD21088.1"/>
    <property type="molecule type" value="Genomic_DNA"/>
</dbReference>
<dbReference type="Proteomes" id="UP000187464">
    <property type="component" value="Chromosome I"/>
</dbReference>
<proteinExistence type="inferred from homology"/>
<name>A0A1R3T729_9BACT</name>
<evidence type="ECO:0000313" key="4">
    <source>
        <dbReference type="EMBL" id="SCD21088.1"/>
    </source>
</evidence>
<dbReference type="STRING" id="1642647.PSM36_2283"/>
<organism evidence="4 5">
    <name type="scientific">Proteiniphilum saccharofermentans</name>
    <dbReference type="NCBI Taxonomy" id="1642647"/>
    <lineage>
        <taxon>Bacteria</taxon>
        <taxon>Pseudomonadati</taxon>
        <taxon>Bacteroidota</taxon>
        <taxon>Bacteroidia</taxon>
        <taxon>Bacteroidales</taxon>
        <taxon>Dysgonomonadaceae</taxon>
        <taxon>Proteiniphilum</taxon>
    </lineage>
</organism>
<accession>A0A1R3T729</accession>
<protein>
    <submittedName>
        <fullName evidence="4">Peptidase M14-like domain</fullName>
    </submittedName>
</protein>
<dbReference type="KEGG" id="psac:PSM36_2283"/>